<protein>
    <recommendedName>
        <fullName evidence="4">Outer membrane protein assembly factor BamE</fullName>
    </recommendedName>
</protein>
<dbReference type="InterPro" id="IPR037873">
    <property type="entry name" value="BamE-like"/>
</dbReference>
<dbReference type="GO" id="GO:0051205">
    <property type="term" value="P:protein insertion into membrane"/>
    <property type="evidence" value="ECO:0007669"/>
    <property type="project" value="UniProtKB-UniRule"/>
</dbReference>
<keyword evidence="4" id="KW-0449">Lipoprotein</keyword>
<comment type="subcellular location">
    <subcellularLocation>
        <location evidence="4">Cell outer membrane</location>
        <topology evidence="4">Lipid-anchor</topology>
    </subcellularLocation>
</comment>
<dbReference type="GO" id="GO:0043165">
    <property type="term" value="P:Gram-negative-bacterium-type cell outer membrane assembly"/>
    <property type="evidence" value="ECO:0007669"/>
    <property type="project" value="UniProtKB-UniRule"/>
</dbReference>
<comment type="similarity">
    <text evidence="4">Belongs to the BamE family.</text>
</comment>
<dbReference type="KEGG" id="rvi:RVIR1_01780"/>
<comment type="subunit">
    <text evidence="4">Part of the Bam complex.</text>
</comment>
<proteinExistence type="inferred from homology"/>
<evidence type="ECO:0000256" key="3">
    <source>
        <dbReference type="ARBA" id="ARBA00023237"/>
    </source>
</evidence>
<evidence type="ECO:0000256" key="2">
    <source>
        <dbReference type="ARBA" id="ARBA00023136"/>
    </source>
</evidence>
<accession>A0A2Z5UUK6</accession>
<dbReference type="Gene3D" id="3.30.1450.10">
    <property type="match status" value="1"/>
</dbReference>
<dbReference type="InterPro" id="IPR007450">
    <property type="entry name" value="BamE_dom"/>
</dbReference>
<feature type="domain" description="Outer membrane protein assembly factor BamE" evidence="5">
    <location>
        <begin position="28"/>
        <end position="97"/>
    </location>
</feature>
<dbReference type="HAMAP" id="MF_00925">
    <property type="entry name" value="OM_assembly_BamE"/>
    <property type="match status" value="1"/>
</dbReference>
<comment type="function">
    <text evidence="4">Part of the outer membrane protein assembly complex, which is involved in assembly and insertion of beta-barrel proteins into the outer membrane.</text>
</comment>
<evidence type="ECO:0000259" key="5">
    <source>
        <dbReference type="Pfam" id="PF04355"/>
    </source>
</evidence>
<dbReference type="InterPro" id="IPR026592">
    <property type="entry name" value="BamE"/>
</dbReference>
<dbReference type="Pfam" id="PF04355">
    <property type="entry name" value="BamE"/>
    <property type="match status" value="1"/>
</dbReference>
<gene>
    <name evidence="4 6" type="primary">bamE</name>
    <name evidence="6" type="ORF">RVIR1_01780</name>
</gene>
<keyword evidence="4" id="KW-0564">Palmitate</keyword>
<dbReference type="GO" id="GO:1990063">
    <property type="term" value="C:Bam protein complex"/>
    <property type="evidence" value="ECO:0007669"/>
    <property type="project" value="TreeGrafter"/>
</dbReference>
<keyword evidence="1 4" id="KW-0732">Signal</keyword>
<keyword evidence="3 4" id="KW-0998">Cell outer membrane</keyword>
<evidence type="ECO:0000313" key="7">
    <source>
        <dbReference type="Proteomes" id="UP000282483"/>
    </source>
</evidence>
<evidence type="ECO:0000256" key="1">
    <source>
        <dbReference type="ARBA" id="ARBA00022729"/>
    </source>
</evidence>
<dbReference type="AlphaFoldDB" id="A0A2Z5UUK6"/>
<dbReference type="PANTHER" id="PTHR37482">
    <property type="entry name" value="OUTER MEMBRANE PROTEIN ASSEMBLY FACTOR BAME"/>
    <property type="match status" value="1"/>
</dbReference>
<reference evidence="6 7" key="1">
    <citation type="submission" date="2017-03" db="EMBL/GenBank/DDBJ databases">
        <title>The genome sequence of Candidatus Rickettsiella viridis.</title>
        <authorList>
            <person name="Nikoh N."/>
            <person name="Tsuchida T."/>
            <person name="Yamaguchi K."/>
            <person name="Maeda T."/>
            <person name="Shigenobu S."/>
            <person name="Fukatsu T."/>
        </authorList>
    </citation>
    <scope>NUCLEOTIDE SEQUENCE [LARGE SCALE GENOMIC DNA]</scope>
    <source>
        <strain evidence="6 7">Ap-RA04</strain>
    </source>
</reference>
<dbReference type="EMBL" id="AP018005">
    <property type="protein sequence ID" value="BBB14715.1"/>
    <property type="molecule type" value="Genomic_DNA"/>
</dbReference>
<dbReference type="Proteomes" id="UP000282483">
    <property type="component" value="Chromosome"/>
</dbReference>
<dbReference type="PANTHER" id="PTHR37482:SF1">
    <property type="entry name" value="OUTER MEMBRANE PROTEIN ASSEMBLY FACTOR BAME"/>
    <property type="match status" value="1"/>
</dbReference>
<dbReference type="PROSITE" id="PS51257">
    <property type="entry name" value="PROKAR_LIPOPROTEIN"/>
    <property type="match status" value="1"/>
</dbReference>
<name>A0A2Z5UUK6_9COXI</name>
<keyword evidence="7" id="KW-1185">Reference proteome</keyword>
<evidence type="ECO:0000313" key="6">
    <source>
        <dbReference type="EMBL" id="BBB14715.1"/>
    </source>
</evidence>
<keyword evidence="2 4" id="KW-0472">Membrane</keyword>
<evidence type="ECO:0000256" key="4">
    <source>
        <dbReference type="HAMAP-Rule" id="MF_00925"/>
    </source>
</evidence>
<sequence length="98" mass="11258">MTKWAINCFLLFLLSGCSIIYRPDIQQGNVLKQSTIQQLKLGMTEEQVRYLLGSCVLQTPFEPNRSDYVYFYQPGHAESTQRHVTLIFSAGRLVSIKK</sequence>
<organism evidence="6 7">
    <name type="scientific">Candidatus Rickettsiella viridis</name>
    <dbReference type="NCBI Taxonomy" id="676208"/>
    <lineage>
        <taxon>Bacteria</taxon>
        <taxon>Pseudomonadati</taxon>
        <taxon>Pseudomonadota</taxon>
        <taxon>Gammaproteobacteria</taxon>
        <taxon>Legionellales</taxon>
        <taxon>Coxiellaceae</taxon>
        <taxon>Rickettsiella</taxon>
    </lineage>
</organism>
<dbReference type="RefSeq" id="WP_126322232.1">
    <property type="nucleotide sequence ID" value="NZ_AP018005.1"/>
</dbReference>
<dbReference type="OrthoDB" id="9808250at2"/>
<dbReference type="GO" id="GO:0030674">
    <property type="term" value="F:protein-macromolecule adaptor activity"/>
    <property type="evidence" value="ECO:0007669"/>
    <property type="project" value="TreeGrafter"/>
</dbReference>